<feature type="domain" description="Helix-turn-helix" evidence="1">
    <location>
        <begin position="50"/>
        <end position="98"/>
    </location>
</feature>
<evidence type="ECO:0000313" key="3">
    <source>
        <dbReference type="Proteomes" id="UP000830198"/>
    </source>
</evidence>
<name>A0ABY4HY26_CHIFI</name>
<proteinExistence type="predicted"/>
<accession>A0ABY4HY26</accession>
<evidence type="ECO:0000313" key="2">
    <source>
        <dbReference type="EMBL" id="UPK67934.1"/>
    </source>
</evidence>
<dbReference type="Pfam" id="PF12728">
    <property type="entry name" value="HTH_17"/>
    <property type="match status" value="1"/>
</dbReference>
<dbReference type="SUPFAM" id="SSF46955">
    <property type="entry name" value="Putative DNA-binding domain"/>
    <property type="match status" value="1"/>
</dbReference>
<protein>
    <submittedName>
        <fullName evidence="2">Helix-turn-helix domain-containing protein</fullName>
    </submittedName>
</protein>
<gene>
    <name evidence="2" type="ORF">MYF79_23565</name>
</gene>
<evidence type="ECO:0000259" key="1">
    <source>
        <dbReference type="Pfam" id="PF12728"/>
    </source>
</evidence>
<dbReference type="PANTHER" id="PTHR34585:SF22">
    <property type="entry name" value="HELIX-TURN-HELIX DOMAIN-CONTAINING PROTEIN"/>
    <property type="match status" value="1"/>
</dbReference>
<keyword evidence="3" id="KW-1185">Reference proteome</keyword>
<dbReference type="PANTHER" id="PTHR34585">
    <property type="match status" value="1"/>
</dbReference>
<dbReference type="RefSeq" id="WP_247810276.1">
    <property type="nucleotide sequence ID" value="NZ_CP095855.1"/>
</dbReference>
<dbReference type="InterPro" id="IPR041657">
    <property type="entry name" value="HTH_17"/>
</dbReference>
<organism evidence="2 3">
    <name type="scientific">Chitinophaga filiformis</name>
    <name type="common">Myxococcus filiformis</name>
    <name type="synonym">Flexibacter filiformis</name>
    <dbReference type="NCBI Taxonomy" id="104663"/>
    <lineage>
        <taxon>Bacteria</taxon>
        <taxon>Pseudomonadati</taxon>
        <taxon>Bacteroidota</taxon>
        <taxon>Chitinophagia</taxon>
        <taxon>Chitinophagales</taxon>
        <taxon>Chitinophagaceae</taxon>
        <taxon>Chitinophaga</taxon>
    </lineage>
</organism>
<dbReference type="EMBL" id="CP095855">
    <property type="protein sequence ID" value="UPK67934.1"/>
    <property type="molecule type" value="Genomic_DNA"/>
</dbReference>
<dbReference type="InterPro" id="IPR009061">
    <property type="entry name" value="DNA-bd_dom_put_sf"/>
</dbReference>
<sequence length="108" mass="12539">MGELTNDPKGTGGLLVPWVTLEDLKRFKIELLEEILQLLGKSHNEEPKKWLKTYEVRKLLNVSAGTLQTLRLNGTLPYTKLGGALYYDYKDIERLLDKEKRNLRNPRK</sequence>
<dbReference type="Proteomes" id="UP000830198">
    <property type="component" value="Chromosome"/>
</dbReference>
<reference evidence="2 3" key="1">
    <citation type="submission" date="2022-04" db="EMBL/GenBank/DDBJ databases">
        <title>The arsenic-methylating capacity of Chitinophaga filiformis YT5 during chitin decomposition.</title>
        <authorList>
            <person name="Chen G."/>
            <person name="Liang Y."/>
        </authorList>
    </citation>
    <scope>NUCLEOTIDE SEQUENCE [LARGE SCALE GENOMIC DNA]</scope>
    <source>
        <strain evidence="2 3">YT5</strain>
    </source>
</reference>